<protein>
    <submittedName>
        <fullName evidence="1">Uncharacterized protein</fullName>
    </submittedName>
</protein>
<organism evidence="1">
    <name type="scientific">Triticum urartu</name>
    <name type="common">Red wild einkorn</name>
    <name type="synonym">Crithodium urartu</name>
    <dbReference type="NCBI Taxonomy" id="4572"/>
    <lineage>
        <taxon>Eukaryota</taxon>
        <taxon>Viridiplantae</taxon>
        <taxon>Streptophyta</taxon>
        <taxon>Embryophyta</taxon>
        <taxon>Tracheophyta</taxon>
        <taxon>Spermatophyta</taxon>
        <taxon>Magnoliopsida</taxon>
        <taxon>Liliopsida</taxon>
        <taxon>Poales</taxon>
        <taxon>Poaceae</taxon>
        <taxon>BOP clade</taxon>
        <taxon>Pooideae</taxon>
        <taxon>Triticodae</taxon>
        <taxon>Triticeae</taxon>
        <taxon>Triticinae</taxon>
        <taxon>Triticum</taxon>
    </lineage>
</organism>
<name>M7Z4R2_TRIUA</name>
<accession>M7Z4R2</accession>
<evidence type="ECO:0000313" key="1">
    <source>
        <dbReference type="EMBL" id="EMS54506.1"/>
    </source>
</evidence>
<sequence length="139" mass="15214">MEEVNINFSKRMPELAHLIMLATSEPITTSGCSCSPTHNNEVDSVSVFTQLDSLGMAGKIQNQSDWIKVAGRFFFGRFKLVHREGGISQGWGEYFLSSDPTKCPAQVSMGGSYPGIGSCPFPCAPNKPLWIIIKQDVLT</sequence>
<gene>
    <name evidence="1" type="ORF">TRIUR3_18161</name>
</gene>
<dbReference type="EMBL" id="KD181828">
    <property type="protein sequence ID" value="EMS54506.1"/>
    <property type="molecule type" value="Genomic_DNA"/>
</dbReference>
<dbReference type="AlphaFoldDB" id="M7Z4R2"/>
<reference evidence="1" key="1">
    <citation type="journal article" date="2013" name="Nature">
        <title>Draft genome of the wheat A-genome progenitor Triticum urartu.</title>
        <authorList>
            <person name="Ling H.Q."/>
            <person name="Zhao S."/>
            <person name="Liu D."/>
            <person name="Wang J."/>
            <person name="Sun H."/>
            <person name="Zhang C."/>
            <person name="Fan H."/>
            <person name="Li D."/>
            <person name="Dong L."/>
            <person name="Tao Y."/>
            <person name="Gao C."/>
            <person name="Wu H."/>
            <person name="Li Y."/>
            <person name="Cui Y."/>
            <person name="Guo X."/>
            <person name="Zheng S."/>
            <person name="Wang B."/>
            <person name="Yu K."/>
            <person name="Liang Q."/>
            <person name="Yang W."/>
            <person name="Lou X."/>
            <person name="Chen J."/>
            <person name="Feng M."/>
            <person name="Jian J."/>
            <person name="Zhang X."/>
            <person name="Luo G."/>
            <person name="Jiang Y."/>
            <person name="Liu J."/>
            <person name="Wang Z."/>
            <person name="Sha Y."/>
            <person name="Zhang B."/>
            <person name="Wu H."/>
            <person name="Tang D."/>
            <person name="Shen Q."/>
            <person name="Xue P."/>
            <person name="Zou S."/>
            <person name="Wang X."/>
            <person name="Liu X."/>
            <person name="Wang F."/>
            <person name="Yang Y."/>
            <person name="An X."/>
            <person name="Dong Z."/>
            <person name="Zhang K."/>
            <person name="Zhang X."/>
            <person name="Luo M.C."/>
            <person name="Dvorak J."/>
            <person name="Tong Y."/>
            <person name="Wang J."/>
            <person name="Yang H."/>
            <person name="Li Z."/>
            <person name="Wang D."/>
            <person name="Zhang A."/>
            <person name="Wang J."/>
        </authorList>
    </citation>
    <scope>NUCLEOTIDE SEQUENCE</scope>
</reference>
<proteinExistence type="predicted"/>